<evidence type="ECO:0000313" key="1">
    <source>
        <dbReference type="EMBL" id="GFU45229.1"/>
    </source>
</evidence>
<accession>A0A8X6QVA2</accession>
<sequence length="100" mass="10703">MEATCANALTTRLASAYGMRKHEMTRRASELGGVDELKTPAATAATHELEKVFRLWRKGAGLGRKNRNTELVQAGAEVDCGGAELGGGQMSGKYSEQSLF</sequence>
<keyword evidence="2" id="KW-1185">Reference proteome</keyword>
<proteinExistence type="predicted"/>
<gene>
    <name evidence="1" type="ORF">NPIL_472911</name>
</gene>
<comment type="caution">
    <text evidence="1">The sequence shown here is derived from an EMBL/GenBank/DDBJ whole genome shotgun (WGS) entry which is preliminary data.</text>
</comment>
<evidence type="ECO:0000313" key="2">
    <source>
        <dbReference type="Proteomes" id="UP000887013"/>
    </source>
</evidence>
<dbReference type="EMBL" id="BMAW01132837">
    <property type="protein sequence ID" value="GFU45229.1"/>
    <property type="molecule type" value="Genomic_DNA"/>
</dbReference>
<dbReference type="Proteomes" id="UP000887013">
    <property type="component" value="Unassembled WGS sequence"/>
</dbReference>
<name>A0A8X6QVA2_NEPPI</name>
<organism evidence="1 2">
    <name type="scientific">Nephila pilipes</name>
    <name type="common">Giant wood spider</name>
    <name type="synonym">Nephila maculata</name>
    <dbReference type="NCBI Taxonomy" id="299642"/>
    <lineage>
        <taxon>Eukaryota</taxon>
        <taxon>Metazoa</taxon>
        <taxon>Ecdysozoa</taxon>
        <taxon>Arthropoda</taxon>
        <taxon>Chelicerata</taxon>
        <taxon>Arachnida</taxon>
        <taxon>Araneae</taxon>
        <taxon>Araneomorphae</taxon>
        <taxon>Entelegynae</taxon>
        <taxon>Araneoidea</taxon>
        <taxon>Nephilidae</taxon>
        <taxon>Nephila</taxon>
    </lineage>
</organism>
<dbReference type="AlphaFoldDB" id="A0A8X6QVA2"/>
<reference evidence="1" key="1">
    <citation type="submission" date="2020-08" db="EMBL/GenBank/DDBJ databases">
        <title>Multicomponent nature underlies the extraordinary mechanical properties of spider dragline silk.</title>
        <authorList>
            <person name="Kono N."/>
            <person name="Nakamura H."/>
            <person name="Mori M."/>
            <person name="Yoshida Y."/>
            <person name="Ohtoshi R."/>
            <person name="Malay A.D."/>
            <person name="Moran D.A.P."/>
            <person name="Tomita M."/>
            <person name="Numata K."/>
            <person name="Arakawa K."/>
        </authorList>
    </citation>
    <scope>NUCLEOTIDE SEQUENCE</scope>
</reference>
<protein>
    <submittedName>
        <fullName evidence="1">Uncharacterized protein</fullName>
    </submittedName>
</protein>